<proteinExistence type="predicted"/>
<protein>
    <submittedName>
        <fullName evidence="1">Uncharacterized protein</fullName>
    </submittedName>
</protein>
<dbReference type="AlphaFoldDB" id="A0A645G0N9"/>
<gene>
    <name evidence="1" type="ORF">SDC9_166873</name>
</gene>
<reference evidence="1" key="1">
    <citation type="submission" date="2019-08" db="EMBL/GenBank/DDBJ databases">
        <authorList>
            <person name="Kucharzyk K."/>
            <person name="Murdoch R.W."/>
            <person name="Higgins S."/>
            <person name="Loffler F."/>
        </authorList>
    </citation>
    <scope>NUCLEOTIDE SEQUENCE</scope>
</reference>
<comment type="caution">
    <text evidence="1">The sequence shown here is derived from an EMBL/GenBank/DDBJ whole genome shotgun (WGS) entry which is preliminary data.</text>
</comment>
<name>A0A645G0N9_9ZZZZ</name>
<accession>A0A645G0N9</accession>
<dbReference type="EMBL" id="VSSQ01067066">
    <property type="protein sequence ID" value="MPN19502.1"/>
    <property type="molecule type" value="Genomic_DNA"/>
</dbReference>
<sequence length="160" mass="16834">MSLRKKRCSMTRVAAIAATSTGIITEAYCVKPRPKKSAETIFTRLETISGRLAVSAINPAAMTNANVVPRLNPSASSIAITIGVRISAAPSLANNAATAAPSKTIQVNKRRPRPLPQLETCSAAHSKKPDSSSNRLMIMTAINAAVAFQTIFQTTGISAI</sequence>
<evidence type="ECO:0000313" key="1">
    <source>
        <dbReference type="EMBL" id="MPN19502.1"/>
    </source>
</evidence>
<organism evidence="1">
    <name type="scientific">bioreactor metagenome</name>
    <dbReference type="NCBI Taxonomy" id="1076179"/>
    <lineage>
        <taxon>unclassified sequences</taxon>
        <taxon>metagenomes</taxon>
        <taxon>ecological metagenomes</taxon>
    </lineage>
</organism>